<dbReference type="Pfam" id="PF02107">
    <property type="entry name" value="FlgH"/>
    <property type="match status" value="1"/>
</dbReference>
<comment type="similarity">
    <text evidence="2 7">Belongs to the FlgH family.</text>
</comment>
<dbReference type="PROSITE" id="PS51257">
    <property type="entry name" value="PROKAR_LIPOPROTEIN"/>
    <property type="match status" value="1"/>
</dbReference>
<dbReference type="InterPro" id="IPR000527">
    <property type="entry name" value="Flag_Lring"/>
</dbReference>
<keyword evidence="7" id="KW-0449">Lipoprotein</keyword>
<evidence type="ECO:0000313" key="9">
    <source>
        <dbReference type="Proteomes" id="UP000199150"/>
    </source>
</evidence>
<keyword evidence="8" id="KW-0966">Cell projection</keyword>
<dbReference type="PRINTS" id="PR01008">
    <property type="entry name" value="FLGLRINGFLGH"/>
</dbReference>
<evidence type="ECO:0000256" key="3">
    <source>
        <dbReference type="ARBA" id="ARBA00022729"/>
    </source>
</evidence>
<gene>
    <name evidence="7" type="primary">flgH</name>
    <name evidence="8" type="ORF">SAMN02927928_1382</name>
</gene>
<evidence type="ECO:0000256" key="7">
    <source>
        <dbReference type="HAMAP-Rule" id="MF_00415"/>
    </source>
</evidence>
<dbReference type="Proteomes" id="UP000199150">
    <property type="component" value="Unassembled WGS sequence"/>
</dbReference>
<dbReference type="GO" id="GO:0071973">
    <property type="term" value="P:bacterial-type flagellum-dependent cell motility"/>
    <property type="evidence" value="ECO:0007669"/>
    <property type="project" value="InterPro"/>
</dbReference>
<dbReference type="STRING" id="260084.SAMN02927928_1382"/>
<dbReference type="RefSeq" id="WP_090645320.1">
    <property type="nucleotide sequence ID" value="NZ_CBCRYE010000001.1"/>
</dbReference>
<keyword evidence="8" id="KW-0282">Flagellum</keyword>
<dbReference type="GO" id="GO:0009279">
    <property type="term" value="C:cell outer membrane"/>
    <property type="evidence" value="ECO:0007669"/>
    <property type="project" value="UniProtKB-SubCell"/>
</dbReference>
<keyword evidence="6 7" id="KW-0998">Cell outer membrane</keyword>
<dbReference type="EMBL" id="FMTS01000001">
    <property type="protein sequence ID" value="SCW45974.1"/>
    <property type="molecule type" value="Genomic_DNA"/>
</dbReference>
<protein>
    <recommendedName>
        <fullName evidence="7">Flagellar L-ring protein</fullName>
    </recommendedName>
    <alternativeName>
        <fullName evidence="7">Basal body L-ring protein</fullName>
    </alternativeName>
</protein>
<evidence type="ECO:0000256" key="6">
    <source>
        <dbReference type="ARBA" id="ARBA00023237"/>
    </source>
</evidence>
<comment type="subcellular location">
    <subcellularLocation>
        <location evidence="7">Cell outer membrane</location>
        <topology evidence="7">Lipid-anchor</topology>
    </subcellularLocation>
    <subcellularLocation>
        <location evidence="7">Bacterial flagellum basal body</location>
    </subcellularLocation>
</comment>
<dbReference type="PANTHER" id="PTHR34933:SF1">
    <property type="entry name" value="FLAGELLAR L-RING PROTEIN"/>
    <property type="match status" value="1"/>
</dbReference>
<proteinExistence type="inferred from homology"/>
<comment type="function">
    <text evidence="1 7">Assembles around the rod to form the L-ring and probably protects the motor/basal body from shearing forces during rotation.</text>
</comment>
<dbReference type="GO" id="GO:0003774">
    <property type="term" value="F:cytoskeletal motor activity"/>
    <property type="evidence" value="ECO:0007669"/>
    <property type="project" value="InterPro"/>
</dbReference>
<reference evidence="9" key="1">
    <citation type="submission" date="2016-10" db="EMBL/GenBank/DDBJ databases">
        <authorList>
            <person name="Varghese N."/>
            <person name="Submissions S."/>
        </authorList>
    </citation>
    <scope>NUCLEOTIDE SEQUENCE [LARGE SCALE GENOMIC DNA]</scope>
    <source>
        <strain evidence="9">CGMCC 1.3431</strain>
    </source>
</reference>
<dbReference type="AlphaFoldDB" id="A0A1G4QMX3"/>
<dbReference type="OrthoDB" id="9789227at2"/>
<evidence type="ECO:0000256" key="5">
    <source>
        <dbReference type="ARBA" id="ARBA00023143"/>
    </source>
</evidence>
<dbReference type="NCBIfam" id="NF001305">
    <property type="entry name" value="PRK00249.1-5"/>
    <property type="match status" value="1"/>
</dbReference>
<comment type="subunit">
    <text evidence="7">The basal body constitutes a major portion of the flagellar organelle and consists of four rings (L,P,S, and M) mounted on a central rod.</text>
</comment>
<dbReference type="HAMAP" id="MF_00415">
    <property type="entry name" value="FlgH"/>
    <property type="match status" value="1"/>
</dbReference>
<dbReference type="PANTHER" id="PTHR34933">
    <property type="entry name" value="FLAGELLAR L-RING PROTEIN"/>
    <property type="match status" value="1"/>
</dbReference>
<dbReference type="GO" id="GO:0009427">
    <property type="term" value="C:bacterial-type flagellum basal body, distal rod, L ring"/>
    <property type="evidence" value="ECO:0007669"/>
    <property type="project" value="InterPro"/>
</dbReference>
<accession>A0A1G4QMX3</accession>
<keyword evidence="4 7" id="KW-0472">Membrane</keyword>
<organism evidence="8 9">
    <name type="scientific">Asticcacaulis taihuensis</name>
    <dbReference type="NCBI Taxonomy" id="260084"/>
    <lineage>
        <taxon>Bacteria</taxon>
        <taxon>Pseudomonadati</taxon>
        <taxon>Pseudomonadota</taxon>
        <taxon>Alphaproteobacteria</taxon>
        <taxon>Caulobacterales</taxon>
        <taxon>Caulobacteraceae</taxon>
        <taxon>Asticcacaulis</taxon>
    </lineage>
</organism>
<keyword evidence="8" id="KW-0969">Cilium</keyword>
<keyword evidence="5 7" id="KW-0975">Bacterial flagellum</keyword>
<keyword evidence="9" id="KW-1185">Reference proteome</keyword>
<name>A0A1G4QMX3_9CAUL</name>
<sequence>MSRLLLAAPALLAGLVVLSGCGSVREAVNGPNLTPMAYPSALVPSEQAIAYPQANNTPASSNSLWRVGARTFFNDQRARAVGDIVTVQVDINDSAQTSNATDRSRTNDFNAATPSVFGLESSLGKILPGAYNPAKALGNSSDSSSTGAGSVKRAEKISVTVAAIVTGVLPNGNLIIQGTQEVRTNREVRVLTVSGIARPEDISSTNAIKHTQLAEARISYGGRGDITNMQKPPAAQALMEKYSPF</sequence>
<evidence type="ECO:0000256" key="2">
    <source>
        <dbReference type="ARBA" id="ARBA00006929"/>
    </source>
</evidence>
<keyword evidence="3 7" id="KW-0732">Signal</keyword>
<evidence type="ECO:0000256" key="1">
    <source>
        <dbReference type="ARBA" id="ARBA00002591"/>
    </source>
</evidence>
<evidence type="ECO:0000256" key="4">
    <source>
        <dbReference type="ARBA" id="ARBA00023136"/>
    </source>
</evidence>
<evidence type="ECO:0000313" key="8">
    <source>
        <dbReference type="EMBL" id="SCW45974.1"/>
    </source>
</evidence>